<keyword evidence="10" id="KW-0808">Transferase</keyword>
<evidence type="ECO:0000256" key="5">
    <source>
        <dbReference type="ARBA" id="ARBA00022755"/>
    </source>
</evidence>
<keyword evidence="4 8" id="KW-0547">Nucleotide-binding</keyword>
<dbReference type="Pfam" id="PF21244">
    <property type="entry name" value="PurT_C"/>
    <property type="match status" value="1"/>
</dbReference>
<feature type="binding site" evidence="8">
    <location>
        <begin position="201"/>
        <end position="204"/>
    </location>
    <ligand>
        <name>ATP</name>
        <dbReference type="ChEBI" id="CHEBI:30616"/>
    </ligand>
</feature>
<dbReference type="RefSeq" id="WP_137265943.1">
    <property type="nucleotide sequence ID" value="NZ_SZUA01000001.1"/>
</dbReference>
<reference evidence="10 11" key="1">
    <citation type="submission" date="2019-04" db="EMBL/GenBank/DDBJ databases">
        <title>Reference strain of H23.</title>
        <authorList>
            <person name="Luo X."/>
        </authorList>
    </citation>
    <scope>NUCLEOTIDE SEQUENCE [LARGE SCALE GENOMIC DNA]</scope>
    <source>
        <strain evidence="10 11">H23</strain>
    </source>
</reference>
<feature type="binding site" evidence="8">
    <location>
        <position position="285"/>
    </location>
    <ligand>
        <name>Mg(2+)</name>
        <dbReference type="ChEBI" id="CHEBI:18420"/>
    </ligand>
</feature>
<dbReference type="GO" id="GO:0005829">
    <property type="term" value="C:cytosol"/>
    <property type="evidence" value="ECO:0007669"/>
    <property type="project" value="TreeGrafter"/>
</dbReference>
<dbReference type="Gene3D" id="3.30.470.20">
    <property type="entry name" value="ATP-grasp fold, B domain"/>
    <property type="match status" value="1"/>
</dbReference>
<keyword evidence="5 8" id="KW-0658">Purine biosynthesis</keyword>
<dbReference type="InterPro" id="IPR054350">
    <property type="entry name" value="PurT/PurK_preATP-grasp"/>
</dbReference>
<keyword evidence="3 8" id="KW-0479">Metal-binding</keyword>
<dbReference type="InterPro" id="IPR005862">
    <property type="entry name" value="PurT"/>
</dbReference>
<keyword evidence="11" id="KW-1185">Reference proteome</keyword>
<dbReference type="GO" id="GO:0000287">
    <property type="term" value="F:magnesium ion binding"/>
    <property type="evidence" value="ECO:0007669"/>
    <property type="project" value="UniProtKB-UniRule"/>
</dbReference>
<comment type="caution">
    <text evidence="10">The sequence shown here is derived from an EMBL/GenBank/DDBJ whole genome shotgun (WGS) entry which is preliminary data.</text>
</comment>
<comment type="similarity">
    <text evidence="8">Belongs to the PurK/PurT family.</text>
</comment>
<dbReference type="OrthoDB" id="9804625at2"/>
<keyword evidence="2 8" id="KW-0436">Ligase</keyword>
<feature type="binding site" evidence="8">
    <location>
        <position position="82"/>
    </location>
    <ligand>
        <name>N(1)-(5-phospho-beta-D-ribosyl)glycinamide</name>
        <dbReference type="ChEBI" id="CHEBI:143788"/>
    </ligand>
</feature>
<evidence type="ECO:0000256" key="2">
    <source>
        <dbReference type="ARBA" id="ARBA00022598"/>
    </source>
</evidence>
<dbReference type="PROSITE" id="PS50975">
    <property type="entry name" value="ATP_GRASP"/>
    <property type="match status" value="1"/>
</dbReference>
<evidence type="ECO:0000256" key="3">
    <source>
        <dbReference type="ARBA" id="ARBA00022723"/>
    </source>
</evidence>
<feature type="binding site" evidence="8">
    <location>
        <begin position="368"/>
        <end position="369"/>
    </location>
    <ligand>
        <name>N(1)-(5-phospho-beta-D-ribosyl)glycinamide</name>
        <dbReference type="ChEBI" id="CHEBI:143788"/>
    </ligand>
</feature>
<dbReference type="Pfam" id="PF02222">
    <property type="entry name" value="ATP-grasp"/>
    <property type="match status" value="1"/>
</dbReference>
<dbReference type="GO" id="GO:0005524">
    <property type="term" value="F:ATP binding"/>
    <property type="evidence" value="ECO:0007669"/>
    <property type="project" value="UniProtKB-UniRule"/>
</dbReference>
<dbReference type="GO" id="GO:0043815">
    <property type="term" value="F:phosphoribosylglycinamide formyltransferase 2 activity"/>
    <property type="evidence" value="ECO:0007669"/>
    <property type="project" value="UniProtKB-UniRule"/>
</dbReference>
<keyword evidence="6 8" id="KW-0067">ATP-binding</keyword>
<dbReference type="GO" id="GO:0004644">
    <property type="term" value="F:phosphoribosylglycinamide formyltransferase activity"/>
    <property type="evidence" value="ECO:0007669"/>
    <property type="project" value="UniProtKB-UniRule"/>
</dbReference>
<protein>
    <recommendedName>
        <fullName evidence="8">Formate-dependent phosphoribosylglycinamide formyltransferase</fullName>
        <ecNumber evidence="8">6.3.1.21</ecNumber>
    </recommendedName>
    <alternativeName>
        <fullName evidence="8">5'-phosphoribosylglycinamide transformylase 2</fullName>
    </alternativeName>
    <alternativeName>
        <fullName evidence="8">Formate-dependent GAR transformylase</fullName>
    </alternativeName>
    <alternativeName>
        <fullName evidence="8">GAR transformylase 2</fullName>
        <shortName evidence="8">GART 2</shortName>
    </alternativeName>
    <alternativeName>
        <fullName evidence="8">Non-folate glycinamide ribonucleotide transformylase</fullName>
    </alternativeName>
    <alternativeName>
        <fullName evidence="8">Phosphoribosylglycinamide formyltransferase 2</fullName>
    </alternativeName>
</protein>
<dbReference type="FunFam" id="3.30.470.20:FF:000027">
    <property type="entry name" value="Formate-dependent phosphoribosylglycinamide formyltransferase"/>
    <property type="match status" value="1"/>
</dbReference>
<feature type="binding site" evidence="8">
    <location>
        <position position="161"/>
    </location>
    <ligand>
        <name>ATP</name>
        <dbReference type="ChEBI" id="CHEBI:30616"/>
    </ligand>
</feature>
<dbReference type="InterPro" id="IPR016185">
    <property type="entry name" value="PreATP-grasp_dom_sf"/>
</dbReference>
<feature type="binding site" evidence="8">
    <location>
        <position position="361"/>
    </location>
    <ligand>
        <name>N(1)-(5-phospho-beta-D-ribosyl)glycinamide</name>
        <dbReference type="ChEBI" id="CHEBI:143788"/>
    </ligand>
</feature>
<comment type="catalytic activity">
    <reaction evidence="8">
        <text>N(1)-(5-phospho-beta-D-ribosyl)glycinamide + formate + ATP = N(2)-formyl-N(1)-(5-phospho-beta-D-ribosyl)glycinamide + ADP + phosphate + H(+)</text>
        <dbReference type="Rhea" id="RHEA:24829"/>
        <dbReference type="ChEBI" id="CHEBI:15378"/>
        <dbReference type="ChEBI" id="CHEBI:15740"/>
        <dbReference type="ChEBI" id="CHEBI:30616"/>
        <dbReference type="ChEBI" id="CHEBI:43474"/>
        <dbReference type="ChEBI" id="CHEBI:143788"/>
        <dbReference type="ChEBI" id="CHEBI:147286"/>
        <dbReference type="ChEBI" id="CHEBI:456216"/>
        <dbReference type="EC" id="6.3.1.21"/>
    </reaction>
</comment>
<dbReference type="Gene3D" id="3.30.1490.20">
    <property type="entry name" value="ATP-grasp fold, A domain"/>
    <property type="match status" value="1"/>
</dbReference>
<evidence type="ECO:0000256" key="8">
    <source>
        <dbReference type="HAMAP-Rule" id="MF_01643"/>
    </source>
</evidence>
<comment type="pathway">
    <text evidence="8">Purine metabolism; IMP biosynthesis via de novo pathway; N(2)-formyl-N(1)-(5-phospho-D-ribosyl)glycinamide from N(1)-(5-phospho-D-ribosyl)glycinamide (formate route): step 1/1.</text>
</comment>
<evidence type="ECO:0000256" key="7">
    <source>
        <dbReference type="ARBA" id="ARBA00022842"/>
    </source>
</evidence>
<accession>A0A4U5JZL4</accession>
<dbReference type="InterPro" id="IPR013815">
    <property type="entry name" value="ATP_grasp_subdomain_1"/>
</dbReference>
<dbReference type="NCBIfam" id="NF006766">
    <property type="entry name" value="PRK09288.1"/>
    <property type="match status" value="1"/>
</dbReference>
<dbReference type="PANTHER" id="PTHR43055:SF1">
    <property type="entry name" value="FORMATE-DEPENDENT PHOSPHORIBOSYLGLYCINAMIDE FORMYLTRANSFERASE"/>
    <property type="match status" value="1"/>
</dbReference>
<dbReference type="UniPathway" id="UPA00074">
    <property type="reaction ID" value="UER00127"/>
</dbReference>
<gene>
    <name evidence="8 10" type="primary">purT</name>
    <name evidence="10" type="ORF">FCE95_05510</name>
</gene>
<dbReference type="InterPro" id="IPR003135">
    <property type="entry name" value="ATP-grasp_carboxylate-amine"/>
</dbReference>
<feature type="binding site" evidence="8">
    <location>
        <begin position="22"/>
        <end position="23"/>
    </location>
    <ligand>
        <name>N(1)-(5-phospho-beta-D-ribosyl)glycinamide</name>
        <dbReference type="ChEBI" id="CHEBI:143788"/>
    </ligand>
</feature>
<dbReference type="SUPFAM" id="SSF51246">
    <property type="entry name" value="Rudiment single hybrid motif"/>
    <property type="match status" value="1"/>
</dbReference>
<name>A0A4U5JZL4_9GAMM</name>
<dbReference type="SUPFAM" id="SSF56059">
    <property type="entry name" value="Glutathione synthetase ATP-binding domain-like"/>
    <property type="match status" value="1"/>
</dbReference>
<dbReference type="Gene3D" id="3.40.50.20">
    <property type="match status" value="1"/>
</dbReference>
<feature type="binding site" evidence="8">
    <location>
        <position position="120"/>
    </location>
    <ligand>
        <name>ATP</name>
        <dbReference type="ChEBI" id="CHEBI:30616"/>
    </ligand>
</feature>
<feature type="binding site" evidence="8">
    <location>
        <position position="273"/>
    </location>
    <ligand>
        <name>Mg(2+)</name>
        <dbReference type="ChEBI" id="CHEBI:18420"/>
    </ligand>
</feature>
<evidence type="ECO:0000259" key="9">
    <source>
        <dbReference type="PROSITE" id="PS50975"/>
    </source>
</evidence>
<dbReference type="InterPro" id="IPR048740">
    <property type="entry name" value="PurT_C"/>
</dbReference>
<dbReference type="InterPro" id="IPR011054">
    <property type="entry name" value="Rudment_hybrid_motif"/>
</dbReference>
<dbReference type="InterPro" id="IPR011761">
    <property type="entry name" value="ATP-grasp"/>
</dbReference>
<dbReference type="NCBIfam" id="TIGR01142">
    <property type="entry name" value="purT"/>
    <property type="match status" value="1"/>
</dbReference>
<dbReference type="SUPFAM" id="SSF52440">
    <property type="entry name" value="PreATP-grasp domain"/>
    <property type="match status" value="1"/>
</dbReference>
<keyword evidence="7 8" id="KW-0460">Magnesium</keyword>
<dbReference type="PANTHER" id="PTHR43055">
    <property type="entry name" value="FORMATE-DEPENDENT PHOSPHORIBOSYLGLYCINAMIDE FORMYLTRANSFERASE"/>
    <property type="match status" value="1"/>
</dbReference>
<evidence type="ECO:0000256" key="6">
    <source>
        <dbReference type="ARBA" id="ARBA00022840"/>
    </source>
</evidence>
<dbReference type="EC" id="6.3.1.21" evidence="8"/>
<evidence type="ECO:0000313" key="10">
    <source>
        <dbReference type="EMBL" id="TKR33737.1"/>
    </source>
</evidence>
<feature type="binding site" evidence="8">
    <location>
        <position position="292"/>
    </location>
    <ligand>
        <name>N(1)-(5-phospho-beta-D-ribosyl)glycinamide</name>
        <dbReference type="ChEBI" id="CHEBI:143788"/>
    </ligand>
</feature>
<dbReference type="Proteomes" id="UP000308707">
    <property type="component" value="Unassembled WGS sequence"/>
</dbReference>
<dbReference type="AlphaFoldDB" id="A0A4U5JZL4"/>
<feature type="domain" description="ATP-grasp" evidence="9">
    <location>
        <begin position="125"/>
        <end position="314"/>
    </location>
</feature>
<comment type="function">
    <text evidence="8">Involved in the de novo purine biosynthesis. Catalyzes the transfer of formate to 5-phospho-ribosyl-glycinamide (GAR), producing 5-phospho-ribosyl-N-formylglycinamide (FGAR). Formate is provided by PurU via hydrolysis of 10-formyl-tetrahydrofolate.</text>
</comment>
<evidence type="ECO:0000313" key="11">
    <source>
        <dbReference type="Proteomes" id="UP000308707"/>
    </source>
</evidence>
<dbReference type="Pfam" id="PF22660">
    <property type="entry name" value="RS_preATP-grasp-like"/>
    <property type="match status" value="1"/>
</dbReference>
<dbReference type="FunFam" id="3.40.50.20:FF:000007">
    <property type="entry name" value="Formate-dependent phosphoribosylglycinamide formyltransferase"/>
    <property type="match status" value="1"/>
</dbReference>
<evidence type="ECO:0000256" key="4">
    <source>
        <dbReference type="ARBA" id="ARBA00022741"/>
    </source>
</evidence>
<proteinExistence type="inferred from homology"/>
<evidence type="ECO:0000256" key="1">
    <source>
        <dbReference type="ARBA" id="ARBA00011738"/>
    </source>
</evidence>
<dbReference type="GO" id="GO:0006189">
    <property type="term" value="P:'de novo' IMP biosynthetic process"/>
    <property type="evidence" value="ECO:0007669"/>
    <property type="project" value="UniProtKB-UniRule"/>
</dbReference>
<comment type="subunit">
    <text evidence="1 8">Homodimer.</text>
</comment>
<dbReference type="FunFam" id="3.30.1490.20:FF:000013">
    <property type="entry name" value="Formate-dependent phosphoribosylglycinamide formyltransferase"/>
    <property type="match status" value="1"/>
</dbReference>
<feature type="binding site" evidence="8">
    <location>
        <position position="209"/>
    </location>
    <ligand>
        <name>ATP</name>
        <dbReference type="ChEBI" id="CHEBI:30616"/>
    </ligand>
</feature>
<organism evidence="10 11">
    <name type="scientific">Luteimonas gilva</name>
    <dbReference type="NCBI Taxonomy" id="2572684"/>
    <lineage>
        <taxon>Bacteria</taxon>
        <taxon>Pseudomonadati</taxon>
        <taxon>Pseudomonadota</taxon>
        <taxon>Gammaproteobacteria</taxon>
        <taxon>Lysobacterales</taxon>
        <taxon>Lysobacteraceae</taxon>
        <taxon>Luteimonas</taxon>
    </lineage>
</organism>
<dbReference type="EMBL" id="SZUA01000001">
    <property type="protein sequence ID" value="TKR33737.1"/>
    <property type="molecule type" value="Genomic_DNA"/>
</dbReference>
<dbReference type="HAMAP" id="MF_01643">
    <property type="entry name" value="PurT"/>
    <property type="match status" value="1"/>
</dbReference>
<feature type="binding site" evidence="8">
    <location>
        <begin position="166"/>
        <end position="171"/>
    </location>
    <ligand>
        <name>ATP</name>
        <dbReference type="ChEBI" id="CHEBI:30616"/>
    </ligand>
</feature>
<sequence>MLSLGTPLSPQATRVLLLGSGELGKEVAIELQRFGVEVIAADRYANAPAMQVAHRSHVLDMLDGAAIRALIELEKPHLIVPEIEAIHTETLVQLEREFAEQGSAPRVIPTARAARLTMDREGIRRLVAETLQLPTSPYRFVDTHEEYRAAVAELGLPCVVKPVMSSSGKGQSLVRTQDDVDAAWDYAQKGGRAGAGRAIVEGFIDFDYEITLLTVRHHDGTSFCEPIGHLQRDGDYRESWQPQPMSTRALALAQGIARQVSDELGGWGVFGMEFFIKGDEVWFSEVSPRPHDTGLVTLVSQDLSEFALHARAILGLPIPRIHQLGASASCALLAHGHGVPVFAGLEAALHAPDTALRLFGKPRVEGHRRVGVTLAKADDVEQARAIAREAAAAISIELRD</sequence>